<dbReference type="PIRSF" id="PIRSF028301">
    <property type="entry name" value="UCP028301"/>
    <property type="match status" value="1"/>
</dbReference>
<dbReference type="EMBL" id="FORX01000001">
    <property type="protein sequence ID" value="SFJ07952.1"/>
    <property type="molecule type" value="Genomic_DNA"/>
</dbReference>
<evidence type="ECO:0000313" key="3">
    <source>
        <dbReference type="Proteomes" id="UP000198635"/>
    </source>
</evidence>
<organism evidence="2 3">
    <name type="scientific">Desulfomicrobium apsheronum</name>
    <dbReference type="NCBI Taxonomy" id="52560"/>
    <lineage>
        <taxon>Bacteria</taxon>
        <taxon>Pseudomonadati</taxon>
        <taxon>Thermodesulfobacteriota</taxon>
        <taxon>Desulfovibrionia</taxon>
        <taxon>Desulfovibrionales</taxon>
        <taxon>Desulfomicrobiaceae</taxon>
        <taxon>Desulfomicrobium</taxon>
    </lineage>
</organism>
<dbReference type="InterPro" id="IPR008312">
    <property type="entry name" value="T6SS_TssB1"/>
</dbReference>
<evidence type="ECO:0000313" key="2">
    <source>
        <dbReference type="EMBL" id="SFJ07952.1"/>
    </source>
</evidence>
<gene>
    <name evidence="2" type="ORF">SAMN04488082_101268</name>
</gene>
<dbReference type="PANTHER" id="PTHR35850:SF2">
    <property type="entry name" value="TYPE VI SECRETION SYSTEM CONTRACTILE SHEATH SMALL SUBUNIT"/>
    <property type="match status" value="1"/>
</dbReference>
<dbReference type="STRING" id="52560.SAMN04488082_101268"/>
<dbReference type="Proteomes" id="UP000198635">
    <property type="component" value="Unassembled WGS sequence"/>
</dbReference>
<dbReference type="RefSeq" id="WP_092372339.1">
    <property type="nucleotide sequence ID" value="NZ_FORX01000001.1"/>
</dbReference>
<proteinExistence type="predicted"/>
<feature type="region of interest" description="Disordered" evidence="1">
    <location>
        <begin position="168"/>
        <end position="192"/>
    </location>
</feature>
<protein>
    <submittedName>
        <fullName evidence="2">Type VI secretion system protein ImpB</fullName>
    </submittedName>
</protein>
<accession>A0A1I3NFM2</accession>
<dbReference type="PANTHER" id="PTHR35850">
    <property type="entry name" value="CYTOPLASMIC PROTEIN-RELATED"/>
    <property type="match status" value="1"/>
</dbReference>
<dbReference type="AlphaFoldDB" id="A0A1I3NFM2"/>
<evidence type="ECO:0000256" key="1">
    <source>
        <dbReference type="SAM" id="MobiDB-lite"/>
    </source>
</evidence>
<keyword evidence="3" id="KW-1185">Reference proteome</keyword>
<reference evidence="3" key="1">
    <citation type="submission" date="2016-10" db="EMBL/GenBank/DDBJ databases">
        <authorList>
            <person name="Varghese N."/>
            <person name="Submissions S."/>
        </authorList>
    </citation>
    <scope>NUCLEOTIDE SEQUENCE [LARGE SCALE GENOMIC DNA]</scope>
    <source>
        <strain evidence="3">DSM 5918</strain>
    </source>
</reference>
<sequence length="192" mass="21433">MAKDSSIAPKERINVTFKPATDGAQEEIELPMKVMVVGDFLQRHDPRNLSDRNPVSINKQNFEEVLAKQELSLQISVPNRLRDNGADTDIPVTLEFKAMKDFEPAGIAEQVPEMRKLLQLRDALVSLKGPMGNIPAFRKAIEEVLADGRQREMIMKELGMNDAEVRGLLKKDNTGGEATESKVTPRAPQKKN</sequence>
<dbReference type="NCBIfam" id="TIGR03358">
    <property type="entry name" value="VI_chp_5"/>
    <property type="match status" value="1"/>
</dbReference>
<dbReference type="OrthoDB" id="9789942at2"/>
<name>A0A1I3NFM2_9BACT</name>
<dbReference type="Pfam" id="PF05591">
    <property type="entry name" value="T6SS_VipA"/>
    <property type="match status" value="1"/>
</dbReference>